<dbReference type="Pfam" id="PF03959">
    <property type="entry name" value="FSH1"/>
    <property type="match status" value="1"/>
</dbReference>
<name>A0A1C7MWV9_9FUNG</name>
<evidence type="ECO:0000259" key="2">
    <source>
        <dbReference type="Pfam" id="PF03959"/>
    </source>
</evidence>
<dbReference type="InterPro" id="IPR005645">
    <property type="entry name" value="FSH-like_dom"/>
</dbReference>
<reference evidence="3 4" key="1">
    <citation type="submission" date="2016-03" db="EMBL/GenBank/DDBJ databases">
        <title>Choanephora cucurbitarum.</title>
        <authorList>
            <person name="Min B."/>
            <person name="Park H."/>
            <person name="Park J.-H."/>
            <person name="Shin H.-D."/>
            <person name="Choi I.-G."/>
        </authorList>
    </citation>
    <scope>NUCLEOTIDE SEQUENCE [LARGE SCALE GENOMIC DNA]</scope>
    <source>
        <strain evidence="3 4">KUS-F28377</strain>
    </source>
</reference>
<dbReference type="SUPFAM" id="SSF53474">
    <property type="entry name" value="alpha/beta-Hydrolases"/>
    <property type="match status" value="1"/>
</dbReference>
<dbReference type="InterPro" id="IPR029058">
    <property type="entry name" value="AB_hydrolase_fold"/>
</dbReference>
<keyword evidence="4" id="KW-1185">Reference proteome</keyword>
<dbReference type="InParanoid" id="A0A1C7MWV9"/>
<dbReference type="GO" id="GO:0016787">
    <property type="term" value="F:hydrolase activity"/>
    <property type="evidence" value="ECO:0007669"/>
    <property type="project" value="UniProtKB-KW"/>
</dbReference>
<sequence>MMEDRSYFPDLIPPSFEHPPFKFSVIVAGFKPTMQEATNHMLVKTKKVKTPSLHFIGELDTLVLPEAMSTLAEAFDKPKIFKHAGGHYLPSSSASCKELLQFVSKFKD</sequence>
<dbReference type="STRING" id="101091.A0A1C7MWV9"/>
<dbReference type="AlphaFoldDB" id="A0A1C7MWV9"/>
<dbReference type="EMBL" id="LUGH01001244">
    <property type="protein sequence ID" value="OBZ81375.1"/>
    <property type="molecule type" value="Genomic_DNA"/>
</dbReference>
<evidence type="ECO:0000313" key="4">
    <source>
        <dbReference type="Proteomes" id="UP000093000"/>
    </source>
</evidence>
<proteinExistence type="predicted"/>
<protein>
    <submittedName>
        <fullName evidence="3">Ovarian cancer-associated gene 2 protein</fullName>
    </submittedName>
</protein>
<dbReference type="Gene3D" id="3.40.50.1820">
    <property type="entry name" value="alpha/beta hydrolase"/>
    <property type="match status" value="1"/>
</dbReference>
<dbReference type="OrthoDB" id="414698at2759"/>
<dbReference type="GO" id="GO:0005634">
    <property type="term" value="C:nucleus"/>
    <property type="evidence" value="ECO:0007669"/>
    <property type="project" value="TreeGrafter"/>
</dbReference>
<keyword evidence="1" id="KW-0378">Hydrolase</keyword>
<evidence type="ECO:0000256" key="1">
    <source>
        <dbReference type="ARBA" id="ARBA00022801"/>
    </source>
</evidence>
<comment type="caution">
    <text evidence="3">The sequence shown here is derived from an EMBL/GenBank/DDBJ whole genome shotgun (WGS) entry which is preliminary data.</text>
</comment>
<organism evidence="3 4">
    <name type="scientific">Choanephora cucurbitarum</name>
    <dbReference type="NCBI Taxonomy" id="101091"/>
    <lineage>
        <taxon>Eukaryota</taxon>
        <taxon>Fungi</taxon>
        <taxon>Fungi incertae sedis</taxon>
        <taxon>Mucoromycota</taxon>
        <taxon>Mucoromycotina</taxon>
        <taxon>Mucoromycetes</taxon>
        <taxon>Mucorales</taxon>
        <taxon>Mucorineae</taxon>
        <taxon>Choanephoraceae</taxon>
        <taxon>Choanephoroideae</taxon>
        <taxon>Choanephora</taxon>
    </lineage>
</organism>
<accession>A0A1C7MWV9</accession>
<dbReference type="Proteomes" id="UP000093000">
    <property type="component" value="Unassembled WGS sequence"/>
</dbReference>
<gene>
    <name evidence="3" type="primary">ovca2_0</name>
    <name evidence="3" type="ORF">A0J61_10576</name>
</gene>
<dbReference type="GO" id="GO:0005737">
    <property type="term" value="C:cytoplasm"/>
    <property type="evidence" value="ECO:0007669"/>
    <property type="project" value="TreeGrafter"/>
</dbReference>
<dbReference type="InterPro" id="IPR050593">
    <property type="entry name" value="LovG"/>
</dbReference>
<dbReference type="PANTHER" id="PTHR48070">
    <property type="entry name" value="ESTERASE OVCA2"/>
    <property type="match status" value="1"/>
</dbReference>
<feature type="domain" description="Serine hydrolase" evidence="2">
    <location>
        <begin position="17"/>
        <end position="94"/>
    </location>
</feature>
<evidence type="ECO:0000313" key="3">
    <source>
        <dbReference type="EMBL" id="OBZ81375.1"/>
    </source>
</evidence>
<dbReference type="PANTHER" id="PTHR48070:SF6">
    <property type="entry name" value="ESTERASE OVCA2"/>
    <property type="match status" value="1"/>
</dbReference>